<accession>A0ABQ4LR38</accession>
<dbReference type="RefSeq" id="WP_212947370.1">
    <property type="nucleotide sequence ID" value="NZ_BORW01000001.1"/>
</dbReference>
<dbReference type="EC" id="1.4.3.19" evidence="5"/>
<dbReference type="SUPFAM" id="SSF54373">
    <property type="entry name" value="FAD-linked reductases, C-terminal domain"/>
    <property type="match status" value="1"/>
</dbReference>
<dbReference type="Gene3D" id="3.50.50.60">
    <property type="entry name" value="FAD/NAD(P)-binding domain"/>
    <property type="match status" value="1"/>
</dbReference>
<evidence type="ECO:0000313" key="8">
    <source>
        <dbReference type="Proteomes" id="UP000680638"/>
    </source>
</evidence>
<organism evidence="7 8">
    <name type="scientific">Paenibacillus cookii</name>
    <dbReference type="NCBI Taxonomy" id="157839"/>
    <lineage>
        <taxon>Bacteria</taxon>
        <taxon>Bacillati</taxon>
        <taxon>Bacillota</taxon>
        <taxon>Bacilli</taxon>
        <taxon>Bacillales</taxon>
        <taxon>Paenibacillaceae</taxon>
        <taxon>Paenibacillus</taxon>
    </lineage>
</organism>
<evidence type="ECO:0000256" key="1">
    <source>
        <dbReference type="ARBA" id="ARBA00004948"/>
    </source>
</evidence>
<dbReference type="Pfam" id="PF01266">
    <property type="entry name" value="DAO"/>
    <property type="match status" value="1"/>
</dbReference>
<keyword evidence="8" id="KW-1185">Reference proteome</keyword>
<comment type="catalytic activity">
    <reaction evidence="4">
        <text>glycine + O2 + H2O = glyoxylate + H2O2 + NH4(+)</text>
        <dbReference type="Rhea" id="RHEA:11532"/>
        <dbReference type="ChEBI" id="CHEBI:15377"/>
        <dbReference type="ChEBI" id="CHEBI:15379"/>
        <dbReference type="ChEBI" id="CHEBI:16240"/>
        <dbReference type="ChEBI" id="CHEBI:28938"/>
        <dbReference type="ChEBI" id="CHEBI:36655"/>
        <dbReference type="ChEBI" id="CHEBI:57305"/>
        <dbReference type="EC" id="1.4.3.19"/>
    </reaction>
</comment>
<proteinExistence type="predicted"/>
<evidence type="ECO:0000256" key="5">
    <source>
        <dbReference type="ARBA" id="ARBA00050018"/>
    </source>
</evidence>
<dbReference type="EMBL" id="BORW01000001">
    <property type="protein sequence ID" value="GIO65720.1"/>
    <property type="molecule type" value="Genomic_DNA"/>
</dbReference>
<dbReference type="Proteomes" id="UP000680638">
    <property type="component" value="Unassembled WGS sequence"/>
</dbReference>
<keyword evidence="2" id="KW-0784">Thiamine biosynthesis</keyword>
<keyword evidence="3" id="KW-0560">Oxidoreductase</keyword>
<evidence type="ECO:0000259" key="6">
    <source>
        <dbReference type="Pfam" id="PF01266"/>
    </source>
</evidence>
<dbReference type="Gene3D" id="3.30.9.10">
    <property type="entry name" value="D-Amino Acid Oxidase, subunit A, domain 2"/>
    <property type="match status" value="1"/>
</dbReference>
<dbReference type="PANTHER" id="PTHR13847:SF289">
    <property type="entry name" value="GLYCINE OXIDASE"/>
    <property type="match status" value="1"/>
</dbReference>
<name>A0ABQ4LR38_9BACL</name>
<dbReference type="SUPFAM" id="SSF51905">
    <property type="entry name" value="FAD/NAD(P)-binding domain"/>
    <property type="match status" value="1"/>
</dbReference>
<protein>
    <recommendedName>
        <fullName evidence="5">glycine oxidase</fullName>
        <ecNumber evidence="5">1.4.3.19</ecNumber>
    </recommendedName>
</protein>
<evidence type="ECO:0000256" key="4">
    <source>
        <dbReference type="ARBA" id="ARBA00049872"/>
    </source>
</evidence>
<comment type="caution">
    <text evidence="7">The sequence shown here is derived from an EMBL/GenBank/DDBJ whole genome shotgun (WGS) entry which is preliminary data.</text>
</comment>
<dbReference type="InterPro" id="IPR012727">
    <property type="entry name" value="Gly_oxidase_ThiO"/>
</dbReference>
<evidence type="ECO:0000256" key="3">
    <source>
        <dbReference type="ARBA" id="ARBA00023002"/>
    </source>
</evidence>
<comment type="pathway">
    <text evidence="1">Cofactor biosynthesis; thiamine diphosphate biosynthesis.</text>
</comment>
<dbReference type="InterPro" id="IPR036188">
    <property type="entry name" value="FAD/NAD-bd_sf"/>
</dbReference>
<dbReference type="NCBIfam" id="TIGR02352">
    <property type="entry name" value="thiamin_ThiO"/>
    <property type="match status" value="1"/>
</dbReference>
<gene>
    <name evidence="7" type="primary">goxB</name>
    <name evidence="7" type="ORF">J21TS3_05410</name>
</gene>
<sequence length="390" mass="41043">MVHQADVADVVVVGGGVIGGSIAYHLAKKGRRVLILEREKIGSGASGAAAGMLGAQSETHRADVLFDLARQSRAMFPQLAEELRELTGIDIGLVQKGLLKVALTPDQAADCRRMIAFQRQAGETAAWLTPAEANELEPNLTGRIEGAMRIPGDGQVSAPELTAAYVRAAVMLGAEAKENCGVRSLRLERGRVTGIVTDEGTISCGQAVIAAGVHGQRLLAQAGIETDVYPVKGECFSVVTEVPLVSHTLFTDGCYLVPKRGGRLLVGASMVERNDELTVSVEGLMGLMAKAAALVPRITAARWEKAWAGLRPQTRDGLPYLGAAPGCDGLFVAAGHYRNGVLLSPITGALIAEQMNGGQPAFAGWEFFAPERHGTARQPEGRGVHAGSDR</sequence>
<reference evidence="7 8" key="1">
    <citation type="submission" date="2021-03" db="EMBL/GenBank/DDBJ databases">
        <title>Antimicrobial resistance genes in bacteria isolated from Japanese honey, and their potential for conferring macrolide and lincosamide resistance in the American foulbrood pathogen Paenibacillus larvae.</title>
        <authorList>
            <person name="Okamoto M."/>
            <person name="Kumagai M."/>
            <person name="Kanamori H."/>
            <person name="Takamatsu D."/>
        </authorList>
    </citation>
    <scope>NUCLEOTIDE SEQUENCE [LARGE SCALE GENOMIC DNA]</scope>
    <source>
        <strain evidence="7 8">J21TS3</strain>
    </source>
</reference>
<feature type="domain" description="FAD dependent oxidoreductase" evidence="6">
    <location>
        <begin position="9"/>
        <end position="353"/>
    </location>
</feature>
<evidence type="ECO:0000313" key="7">
    <source>
        <dbReference type="EMBL" id="GIO65720.1"/>
    </source>
</evidence>
<evidence type="ECO:0000256" key="2">
    <source>
        <dbReference type="ARBA" id="ARBA00022977"/>
    </source>
</evidence>
<dbReference type="InterPro" id="IPR006076">
    <property type="entry name" value="FAD-dep_OxRdtase"/>
</dbReference>
<dbReference type="PANTHER" id="PTHR13847">
    <property type="entry name" value="SARCOSINE DEHYDROGENASE-RELATED"/>
    <property type="match status" value="1"/>
</dbReference>